<dbReference type="Gene3D" id="3.40.30.10">
    <property type="entry name" value="Glutaredoxin"/>
    <property type="match status" value="1"/>
</dbReference>
<dbReference type="AlphaFoldDB" id="A0AAW1IUI5"/>
<comment type="caution">
    <text evidence="8">The sequence shown here is derived from an EMBL/GenBank/DDBJ whole genome shotgun (WGS) entry which is preliminary data.</text>
</comment>
<dbReference type="SFLD" id="SFLDG01205">
    <property type="entry name" value="AMPS.1"/>
    <property type="match status" value="1"/>
</dbReference>
<evidence type="ECO:0000256" key="1">
    <source>
        <dbReference type="ARBA" id="ARBA00011738"/>
    </source>
</evidence>
<dbReference type="SFLD" id="SFLDG00363">
    <property type="entry name" value="AMPS_(cytGST):_Alpha-__Mu-__Pi"/>
    <property type="match status" value="1"/>
</dbReference>
<reference evidence="8 9" key="1">
    <citation type="journal article" date="2024" name="BMC Genomics">
        <title>De novo assembly and annotation of Popillia japonica's genome with initial clues to its potential as an invasive pest.</title>
        <authorList>
            <person name="Cucini C."/>
            <person name="Boschi S."/>
            <person name="Funari R."/>
            <person name="Cardaioli E."/>
            <person name="Iannotti N."/>
            <person name="Marturano G."/>
            <person name="Paoli F."/>
            <person name="Bruttini M."/>
            <person name="Carapelli A."/>
            <person name="Frati F."/>
            <person name="Nardi F."/>
        </authorList>
    </citation>
    <scope>NUCLEOTIDE SEQUENCE [LARGE SCALE GENOMIC DNA]</scope>
    <source>
        <strain evidence="8">DMR45628</strain>
    </source>
</reference>
<dbReference type="InterPro" id="IPR036249">
    <property type="entry name" value="Thioredoxin-like_sf"/>
</dbReference>
<dbReference type="PROSITE" id="PS50405">
    <property type="entry name" value="GST_CTER"/>
    <property type="match status" value="1"/>
</dbReference>
<dbReference type="GO" id="GO:0004602">
    <property type="term" value="F:glutathione peroxidase activity"/>
    <property type="evidence" value="ECO:0007669"/>
    <property type="project" value="UniProtKB-ARBA"/>
</dbReference>
<dbReference type="Gene3D" id="1.20.1050.10">
    <property type="match status" value="1"/>
</dbReference>
<evidence type="ECO:0000259" key="7">
    <source>
        <dbReference type="PROSITE" id="PS50405"/>
    </source>
</evidence>
<dbReference type="PANTHER" id="PTHR11571">
    <property type="entry name" value="GLUTATHIONE S-TRANSFERASE"/>
    <property type="match status" value="1"/>
</dbReference>
<evidence type="ECO:0000259" key="6">
    <source>
        <dbReference type="PROSITE" id="PS50404"/>
    </source>
</evidence>
<sequence>MSDVKVTYFNGRGLGEVIRYLLKYGNIGFEDIRIDQDDWPTLKESTPFGQLPLYEENGKVTAQSVAIARYIAKKVNLAGDDEWQNLEIDTIVDTITDVRLKLYPLYYESDTEKKESLKQTLLAETVPYYFERFEKYITKNNGYLVANKLTWADVYLAVSLDLFFVFLGENVLEKYETLSSLKKKVEELPGIQEWIASRPETSF</sequence>
<keyword evidence="3" id="KW-0808">Transferase</keyword>
<evidence type="ECO:0000313" key="8">
    <source>
        <dbReference type="EMBL" id="KAK9693575.1"/>
    </source>
</evidence>
<dbReference type="Pfam" id="PF14497">
    <property type="entry name" value="GST_C_3"/>
    <property type="match status" value="1"/>
</dbReference>
<dbReference type="CDD" id="cd03039">
    <property type="entry name" value="GST_N_Sigma_like"/>
    <property type="match status" value="1"/>
</dbReference>
<protein>
    <recommendedName>
        <fullName evidence="2">glutathione transferase</fullName>
        <ecNumber evidence="2">2.5.1.18</ecNumber>
    </recommendedName>
</protein>
<dbReference type="SFLD" id="SFLDS00019">
    <property type="entry name" value="Glutathione_Transferase_(cytos"/>
    <property type="match status" value="1"/>
</dbReference>
<evidence type="ECO:0000313" key="9">
    <source>
        <dbReference type="Proteomes" id="UP001458880"/>
    </source>
</evidence>
<evidence type="ECO:0000256" key="5">
    <source>
        <dbReference type="ARBA" id="ARBA00047960"/>
    </source>
</evidence>
<keyword evidence="9" id="KW-1185">Reference proteome</keyword>
<dbReference type="InterPro" id="IPR004046">
    <property type="entry name" value="GST_C"/>
</dbReference>
<dbReference type="InterPro" id="IPR004045">
    <property type="entry name" value="Glutathione_S-Trfase_N"/>
</dbReference>
<gene>
    <name evidence="8" type="ORF">QE152_g34099</name>
</gene>
<comment type="similarity">
    <text evidence="4">Belongs to the GST superfamily. Sigma family.</text>
</comment>
<dbReference type="InterPro" id="IPR050213">
    <property type="entry name" value="GST_superfamily"/>
</dbReference>
<dbReference type="InterPro" id="IPR010987">
    <property type="entry name" value="Glutathione-S-Trfase_C-like"/>
</dbReference>
<dbReference type="SUPFAM" id="SSF47616">
    <property type="entry name" value="GST C-terminal domain-like"/>
    <property type="match status" value="1"/>
</dbReference>
<evidence type="ECO:0000256" key="4">
    <source>
        <dbReference type="ARBA" id="ARBA00038317"/>
    </source>
</evidence>
<dbReference type="GO" id="GO:0006749">
    <property type="term" value="P:glutathione metabolic process"/>
    <property type="evidence" value="ECO:0007669"/>
    <property type="project" value="TreeGrafter"/>
</dbReference>
<name>A0AAW1IUI5_POPJA</name>
<dbReference type="FunFam" id="1.20.1050.10:FF:000030">
    <property type="entry name" value="Glutathione S-transferase S1"/>
    <property type="match status" value="1"/>
</dbReference>
<feature type="domain" description="GST N-terminal" evidence="6">
    <location>
        <begin position="2"/>
        <end position="79"/>
    </location>
</feature>
<comment type="catalytic activity">
    <reaction evidence="5">
        <text>RX + glutathione = an S-substituted glutathione + a halide anion + H(+)</text>
        <dbReference type="Rhea" id="RHEA:16437"/>
        <dbReference type="ChEBI" id="CHEBI:15378"/>
        <dbReference type="ChEBI" id="CHEBI:16042"/>
        <dbReference type="ChEBI" id="CHEBI:17792"/>
        <dbReference type="ChEBI" id="CHEBI:57925"/>
        <dbReference type="ChEBI" id="CHEBI:90779"/>
        <dbReference type="EC" id="2.5.1.18"/>
    </reaction>
</comment>
<dbReference type="PROSITE" id="PS50404">
    <property type="entry name" value="GST_NTER"/>
    <property type="match status" value="1"/>
</dbReference>
<dbReference type="InterPro" id="IPR036282">
    <property type="entry name" value="Glutathione-S-Trfase_C_sf"/>
</dbReference>
<dbReference type="EC" id="2.5.1.18" evidence="2"/>
<dbReference type="CDD" id="cd03192">
    <property type="entry name" value="GST_C_Sigma_like"/>
    <property type="match status" value="1"/>
</dbReference>
<dbReference type="FunFam" id="3.40.30.10:FF:000035">
    <property type="entry name" value="hematopoietic prostaglandin D synthase"/>
    <property type="match status" value="1"/>
</dbReference>
<feature type="domain" description="GST C-terminal" evidence="7">
    <location>
        <begin position="81"/>
        <end position="203"/>
    </location>
</feature>
<dbReference type="GO" id="GO:0004364">
    <property type="term" value="F:glutathione transferase activity"/>
    <property type="evidence" value="ECO:0007669"/>
    <property type="project" value="UniProtKB-EC"/>
</dbReference>
<dbReference type="Proteomes" id="UP001458880">
    <property type="component" value="Unassembled WGS sequence"/>
</dbReference>
<dbReference type="SUPFAM" id="SSF52833">
    <property type="entry name" value="Thioredoxin-like"/>
    <property type="match status" value="1"/>
</dbReference>
<evidence type="ECO:0000256" key="3">
    <source>
        <dbReference type="ARBA" id="ARBA00022679"/>
    </source>
</evidence>
<dbReference type="PANTHER" id="PTHR11571:SF224">
    <property type="entry name" value="HEMATOPOIETIC PROSTAGLANDIN D SYNTHASE"/>
    <property type="match status" value="1"/>
</dbReference>
<accession>A0AAW1IUI5</accession>
<dbReference type="Pfam" id="PF02798">
    <property type="entry name" value="GST_N"/>
    <property type="match status" value="1"/>
</dbReference>
<dbReference type="InterPro" id="IPR040079">
    <property type="entry name" value="Glutathione_S-Trfase"/>
</dbReference>
<comment type="subunit">
    <text evidence="1">Homodimer.</text>
</comment>
<organism evidence="8 9">
    <name type="scientific">Popillia japonica</name>
    <name type="common">Japanese beetle</name>
    <dbReference type="NCBI Taxonomy" id="7064"/>
    <lineage>
        <taxon>Eukaryota</taxon>
        <taxon>Metazoa</taxon>
        <taxon>Ecdysozoa</taxon>
        <taxon>Arthropoda</taxon>
        <taxon>Hexapoda</taxon>
        <taxon>Insecta</taxon>
        <taxon>Pterygota</taxon>
        <taxon>Neoptera</taxon>
        <taxon>Endopterygota</taxon>
        <taxon>Coleoptera</taxon>
        <taxon>Polyphaga</taxon>
        <taxon>Scarabaeiformia</taxon>
        <taxon>Scarabaeidae</taxon>
        <taxon>Rutelinae</taxon>
        <taxon>Popillia</taxon>
    </lineage>
</organism>
<proteinExistence type="inferred from homology"/>
<dbReference type="EMBL" id="JASPKY010000538">
    <property type="protein sequence ID" value="KAK9693575.1"/>
    <property type="molecule type" value="Genomic_DNA"/>
</dbReference>
<evidence type="ECO:0000256" key="2">
    <source>
        <dbReference type="ARBA" id="ARBA00012452"/>
    </source>
</evidence>